<dbReference type="Gene3D" id="2.30.30.110">
    <property type="match status" value="1"/>
</dbReference>
<evidence type="ECO:0000313" key="1">
    <source>
        <dbReference type="EMBL" id="OHA93874.1"/>
    </source>
</evidence>
<dbReference type="EMBL" id="MHVL01000007">
    <property type="protein sequence ID" value="OHA93874.1"/>
    <property type="molecule type" value="Genomic_DNA"/>
</dbReference>
<name>A0A1G2T9C7_9BACT</name>
<proteinExistence type="predicted"/>
<reference evidence="1 2" key="1">
    <citation type="journal article" date="2016" name="Nat. Commun.">
        <title>Thousands of microbial genomes shed light on interconnected biogeochemical processes in an aquifer system.</title>
        <authorList>
            <person name="Anantharaman K."/>
            <person name="Brown C.T."/>
            <person name="Hug L.A."/>
            <person name="Sharon I."/>
            <person name="Castelle C.J."/>
            <person name="Probst A.J."/>
            <person name="Thomas B.C."/>
            <person name="Singh A."/>
            <person name="Wilkins M.J."/>
            <person name="Karaoz U."/>
            <person name="Brodie E.L."/>
            <person name="Williams K.H."/>
            <person name="Hubbard S.S."/>
            <person name="Banfield J.F."/>
        </authorList>
    </citation>
    <scope>NUCLEOTIDE SEQUENCE [LARGE SCALE GENOMIC DNA]</scope>
</reference>
<organism evidence="1 2">
    <name type="scientific">Candidatus Zambryskibacteria bacterium RIFCSPHIGHO2_02_38_10.5</name>
    <dbReference type="NCBI Taxonomy" id="1802742"/>
    <lineage>
        <taxon>Bacteria</taxon>
        <taxon>Candidatus Zambryskiibacteriota</taxon>
    </lineage>
</organism>
<evidence type="ECO:0000313" key="2">
    <source>
        <dbReference type="Proteomes" id="UP000179264"/>
    </source>
</evidence>
<dbReference type="GO" id="GO:0003677">
    <property type="term" value="F:DNA binding"/>
    <property type="evidence" value="ECO:0007669"/>
    <property type="project" value="InterPro"/>
</dbReference>
<evidence type="ECO:0008006" key="3">
    <source>
        <dbReference type="Google" id="ProtNLM"/>
    </source>
</evidence>
<dbReference type="Pfam" id="PF02452">
    <property type="entry name" value="PemK_toxin"/>
    <property type="match status" value="1"/>
</dbReference>
<dbReference type="SUPFAM" id="SSF50118">
    <property type="entry name" value="Cell growth inhibitor/plasmid maintenance toxic component"/>
    <property type="match status" value="1"/>
</dbReference>
<dbReference type="AlphaFoldDB" id="A0A1G2T9C7"/>
<protein>
    <recommendedName>
        <fullName evidence="3">Toxin-antitoxin system protein</fullName>
    </recommendedName>
</protein>
<dbReference type="InterPro" id="IPR003477">
    <property type="entry name" value="PemK-like"/>
</dbReference>
<gene>
    <name evidence="1" type="ORF">A2W58_00320</name>
</gene>
<sequence length="145" mass="16989">MDKDFDKWNTEKKTVDAKVVNRELFFYAREIWWCSAGLNIGVEVNGKHENFERPMLIVKKFNADMVWALPLTTQGQNNKYYYKLDHEDMKSWVILSQIKTISTKRFLRKVGSISLSDFKEVILRLQKFLKIENPLAGGFLGGRSH</sequence>
<dbReference type="InterPro" id="IPR011067">
    <property type="entry name" value="Plasmid_toxin/cell-grow_inhib"/>
</dbReference>
<accession>A0A1G2T9C7</accession>
<dbReference type="Proteomes" id="UP000179264">
    <property type="component" value="Unassembled WGS sequence"/>
</dbReference>
<comment type="caution">
    <text evidence="1">The sequence shown here is derived from an EMBL/GenBank/DDBJ whole genome shotgun (WGS) entry which is preliminary data.</text>
</comment>